<dbReference type="Pfam" id="PF13822">
    <property type="entry name" value="ACC_epsilon"/>
    <property type="match status" value="1"/>
</dbReference>
<organism evidence="2">
    <name type="scientific">freshwater metagenome</name>
    <dbReference type="NCBI Taxonomy" id="449393"/>
    <lineage>
        <taxon>unclassified sequences</taxon>
        <taxon>metagenomes</taxon>
        <taxon>ecological metagenomes</taxon>
    </lineage>
</organism>
<dbReference type="GO" id="GO:0003989">
    <property type="term" value="F:acetyl-CoA carboxylase activity"/>
    <property type="evidence" value="ECO:0007669"/>
    <property type="project" value="InterPro"/>
</dbReference>
<dbReference type="GO" id="GO:0004658">
    <property type="term" value="F:propionyl-CoA carboxylase activity"/>
    <property type="evidence" value="ECO:0007669"/>
    <property type="project" value="InterPro"/>
</dbReference>
<sequence>MKDSGSKDIASAIEVVAGSPTPEELAAVVAVLSESATTAKSTQTETNWARGSDMLRGAKAPGDQQWRPDFKGEI</sequence>
<feature type="compositionally biased region" description="Polar residues" evidence="1">
    <location>
        <begin position="40"/>
        <end position="49"/>
    </location>
</feature>
<dbReference type="InterPro" id="IPR032716">
    <property type="entry name" value="ACC_epsilon"/>
</dbReference>
<gene>
    <name evidence="2" type="ORF">UFOPK1537_00024</name>
</gene>
<feature type="region of interest" description="Disordered" evidence="1">
    <location>
        <begin position="36"/>
        <end position="74"/>
    </location>
</feature>
<name>A0A6J6C6E7_9ZZZZ</name>
<reference evidence="2" key="1">
    <citation type="submission" date="2020-05" db="EMBL/GenBank/DDBJ databases">
        <authorList>
            <person name="Chiriac C."/>
            <person name="Salcher M."/>
            <person name="Ghai R."/>
            <person name="Kavagutti S V."/>
        </authorList>
    </citation>
    <scope>NUCLEOTIDE SEQUENCE</scope>
</reference>
<proteinExistence type="predicted"/>
<dbReference type="EMBL" id="CAEZSX010000002">
    <property type="protein sequence ID" value="CAB4546776.1"/>
    <property type="molecule type" value="Genomic_DNA"/>
</dbReference>
<evidence type="ECO:0000256" key="1">
    <source>
        <dbReference type="SAM" id="MobiDB-lite"/>
    </source>
</evidence>
<accession>A0A6J6C6E7</accession>
<evidence type="ECO:0000313" key="2">
    <source>
        <dbReference type="EMBL" id="CAB4546776.1"/>
    </source>
</evidence>
<protein>
    <submittedName>
        <fullName evidence="2">Unannotated protein</fullName>
    </submittedName>
</protein>
<dbReference type="AlphaFoldDB" id="A0A6J6C6E7"/>